<feature type="region of interest" description="Disordered" evidence="1">
    <location>
        <begin position="67"/>
        <end position="86"/>
    </location>
</feature>
<evidence type="ECO:0000313" key="4">
    <source>
        <dbReference type="Proteomes" id="UP000529310"/>
    </source>
</evidence>
<evidence type="ECO:0000256" key="1">
    <source>
        <dbReference type="SAM" id="MobiDB-lite"/>
    </source>
</evidence>
<protein>
    <recommendedName>
        <fullName evidence="2">HNH nuclease domain-containing protein</fullName>
    </recommendedName>
</protein>
<reference evidence="3 4" key="1">
    <citation type="submission" date="2020-08" db="EMBL/GenBank/DDBJ databases">
        <title>Sequencing the genomes of 1000 actinobacteria strains.</title>
        <authorList>
            <person name="Klenk H.-P."/>
        </authorList>
    </citation>
    <scope>NUCLEOTIDE SEQUENCE [LARGE SCALE GENOMIC DNA]</scope>
    <source>
        <strain evidence="3 4">DSM 27099</strain>
    </source>
</reference>
<comment type="caution">
    <text evidence="3">The sequence shown here is derived from an EMBL/GenBank/DDBJ whole genome shotgun (WGS) entry which is preliminary data.</text>
</comment>
<dbReference type="CDD" id="cd00085">
    <property type="entry name" value="HNHc"/>
    <property type="match status" value="1"/>
</dbReference>
<keyword evidence="4" id="KW-1185">Reference proteome</keyword>
<dbReference type="Pfam" id="PF02720">
    <property type="entry name" value="DUF222"/>
    <property type="match status" value="1"/>
</dbReference>
<dbReference type="InterPro" id="IPR003615">
    <property type="entry name" value="HNH_nuc"/>
</dbReference>
<dbReference type="SMART" id="SM00507">
    <property type="entry name" value="HNHc"/>
    <property type="match status" value="1"/>
</dbReference>
<name>A0A7W4V2N1_9MICO</name>
<proteinExistence type="predicted"/>
<dbReference type="AlphaFoldDB" id="A0A7W4V2N1"/>
<gene>
    <name evidence="3" type="ORF">FHX49_000756</name>
</gene>
<evidence type="ECO:0000259" key="2">
    <source>
        <dbReference type="SMART" id="SM00507"/>
    </source>
</evidence>
<dbReference type="RefSeq" id="WP_165141656.1">
    <property type="nucleotide sequence ID" value="NZ_CP049255.1"/>
</dbReference>
<feature type="compositionally biased region" description="Basic and acidic residues" evidence="1">
    <location>
        <begin position="487"/>
        <end position="499"/>
    </location>
</feature>
<accession>A0A7W4V2N1</accession>
<evidence type="ECO:0000313" key="3">
    <source>
        <dbReference type="EMBL" id="MBB2975215.1"/>
    </source>
</evidence>
<sequence>MNILTAIRERLDRLAARAELDVEPRALPATTNGLTDAAVLEVLRDLAGMSNDVGRLQSVLAGVAAQRSRREDGHSGLAATEGHSSPTALVQSIMGGTRAEAQRQVRIGTSLVDAEDRLPADEADRRRPLWHEPLRRALLDGRITAAQHDAVRSGLGEPIVGGVDDETAAAAWSVAADQLADEATSLTAEDLAARARGVRDILDPTGAEARCEQRYEKRSLRMWIDQHGQHHGHLTFDDEMAHWVRALTAAALRPRLGGPRFVADGEREAAATLTEDPRSNEQLEYDLFMDVLRAGSLAEASDVFGARQPGVRMIVVKDLVGPRDALGRLLAVGHTEDGGAPIPGSIIDRSLCTSGALDVTVDSCGNPLDVGREQRLFTPKQRIALAARDGGCVWPGCQRHASYCEAHHIDHFSADHGRTDIDRGVLLCRFHHMFLHNRGWKIERNGLAPFVLRPPGDARGHGNAQAMELRSKAPWNWAWDPPRAPHRERWRQNADREPMAPRLTPQLTL</sequence>
<dbReference type="EMBL" id="JACHWQ010000001">
    <property type="protein sequence ID" value="MBB2975215.1"/>
    <property type="molecule type" value="Genomic_DNA"/>
</dbReference>
<organism evidence="3 4">
    <name type="scientific">Microbacterium endophyticum</name>
    <dbReference type="NCBI Taxonomy" id="1526412"/>
    <lineage>
        <taxon>Bacteria</taxon>
        <taxon>Bacillati</taxon>
        <taxon>Actinomycetota</taxon>
        <taxon>Actinomycetes</taxon>
        <taxon>Micrococcales</taxon>
        <taxon>Microbacteriaceae</taxon>
        <taxon>Microbacterium</taxon>
    </lineage>
</organism>
<feature type="domain" description="HNH nuclease" evidence="2">
    <location>
        <begin position="380"/>
        <end position="433"/>
    </location>
</feature>
<dbReference type="InterPro" id="IPR003870">
    <property type="entry name" value="DUF222"/>
</dbReference>
<dbReference type="Proteomes" id="UP000529310">
    <property type="component" value="Unassembled WGS sequence"/>
</dbReference>
<feature type="region of interest" description="Disordered" evidence="1">
    <location>
        <begin position="487"/>
        <end position="509"/>
    </location>
</feature>